<reference evidence="1 2" key="1">
    <citation type="submission" date="2024-09" db="EMBL/GenBank/DDBJ databases">
        <authorList>
            <person name="Sun Q."/>
            <person name="Mori K."/>
        </authorList>
    </citation>
    <scope>NUCLEOTIDE SEQUENCE [LARGE SCALE GENOMIC DNA]</scope>
    <source>
        <strain evidence="1 2">JCM 3143</strain>
    </source>
</reference>
<name>A0ABV5RRX7_9ACTN</name>
<dbReference type="RefSeq" id="WP_345002257.1">
    <property type="nucleotide sequence ID" value="NZ_BAAAXV010000009.1"/>
</dbReference>
<organism evidence="1 2">
    <name type="scientific">Nonomuraea helvata</name>
    <dbReference type="NCBI Taxonomy" id="37484"/>
    <lineage>
        <taxon>Bacteria</taxon>
        <taxon>Bacillati</taxon>
        <taxon>Actinomycetota</taxon>
        <taxon>Actinomycetes</taxon>
        <taxon>Streptosporangiales</taxon>
        <taxon>Streptosporangiaceae</taxon>
        <taxon>Nonomuraea</taxon>
    </lineage>
</organism>
<keyword evidence="2" id="KW-1185">Reference proteome</keyword>
<proteinExistence type="predicted"/>
<accession>A0ABV5RRX7</accession>
<evidence type="ECO:0000313" key="1">
    <source>
        <dbReference type="EMBL" id="MFB9622182.1"/>
    </source>
</evidence>
<dbReference type="Proteomes" id="UP001589532">
    <property type="component" value="Unassembled WGS sequence"/>
</dbReference>
<sequence>MPYRGYKRAANLAELGRLVDRLLEAAPWLELGEYEPLCRASDDATDAVVSALAARAAALGLVTVPTEEQAGVAATEGWIALPTTPLDRLVTDA</sequence>
<protein>
    <submittedName>
        <fullName evidence="1">DUF429 domain-containing protein</fullName>
    </submittedName>
</protein>
<comment type="caution">
    <text evidence="1">The sequence shown here is derived from an EMBL/GenBank/DDBJ whole genome shotgun (WGS) entry which is preliminary data.</text>
</comment>
<gene>
    <name evidence="1" type="ORF">ACFFSA_03735</name>
</gene>
<dbReference type="EMBL" id="JBHMBW010000002">
    <property type="protein sequence ID" value="MFB9622182.1"/>
    <property type="molecule type" value="Genomic_DNA"/>
</dbReference>
<evidence type="ECO:0000313" key="2">
    <source>
        <dbReference type="Proteomes" id="UP001589532"/>
    </source>
</evidence>